<evidence type="ECO:0000313" key="3">
    <source>
        <dbReference type="Proteomes" id="UP000075391"/>
    </source>
</evidence>
<dbReference type="Proteomes" id="UP000075391">
    <property type="component" value="Unassembled WGS sequence"/>
</dbReference>
<dbReference type="InterPro" id="IPR009875">
    <property type="entry name" value="PilZ_domain"/>
</dbReference>
<organism evidence="2 3">
    <name type="scientific">Bdellovibrio bacteriovorus</name>
    <dbReference type="NCBI Taxonomy" id="959"/>
    <lineage>
        <taxon>Bacteria</taxon>
        <taxon>Pseudomonadati</taxon>
        <taxon>Bdellovibrionota</taxon>
        <taxon>Bdellovibrionia</taxon>
        <taxon>Bdellovibrionales</taxon>
        <taxon>Pseudobdellovibrionaceae</taxon>
        <taxon>Bdellovibrio</taxon>
    </lineage>
</organism>
<accession>A0A150WCH6</accession>
<proteinExistence type="predicted"/>
<evidence type="ECO:0000259" key="1">
    <source>
        <dbReference type="Pfam" id="PF07238"/>
    </source>
</evidence>
<dbReference type="GO" id="GO:0035438">
    <property type="term" value="F:cyclic-di-GMP binding"/>
    <property type="evidence" value="ECO:0007669"/>
    <property type="project" value="InterPro"/>
</dbReference>
<dbReference type="OrthoDB" id="5289676at2"/>
<protein>
    <recommendedName>
        <fullName evidence="1">PilZ domain-containing protein</fullName>
    </recommendedName>
</protein>
<gene>
    <name evidence="2" type="ORF">AZI85_11550</name>
</gene>
<reference evidence="2 3" key="1">
    <citation type="submission" date="2016-03" db="EMBL/GenBank/DDBJ databases">
        <authorList>
            <person name="Ploux O."/>
        </authorList>
    </citation>
    <scope>NUCLEOTIDE SEQUENCE [LARGE SCALE GENOMIC DNA]</scope>
    <source>
        <strain evidence="2 3">BER2</strain>
    </source>
</reference>
<evidence type="ECO:0000313" key="2">
    <source>
        <dbReference type="EMBL" id="KYG60631.1"/>
    </source>
</evidence>
<comment type="caution">
    <text evidence="2">The sequence shown here is derived from an EMBL/GenBank/DDBJ whole genome shotgun (WGS) entry which is preliminary data.</text>
</comment>
<dbReference type="EMBL" id="LUKF01000019">
    <property type="protein sequence ID" value="KYG60631.1"/>
    <property type="molecule type" value="Genomic_DNA"/>
</dbReference>
<feature type="domain" description="PilZ" evidence="1">
    <location>
        <begin position="175"/>
        <end position="274"/>
    </location>
</feature>
<sequence>MAANYYLTTGKQKLGPLSEKNIIDGVRSGKISLFDMILNNQTGEWMMLAQHPDFSDLDPSNESNTSSEYGDHLAVGLISDQESNEKLDLPEFITPDNFPILTPVYWYEKDHSDQRLKYLDVLELIRSQKLSEQSLISKNPHGPWQPVINWDEFSPKSLEDYKRASNEDLPDVHIRRKSQRFNCGKVFVALSKKGTGFQVFCADISKTGLGFLVRAAKCDLNDELMIKFDDKLQDSKFDAKGIVVSVRKVKLPGANDIYIRYGVRFTALSEAGKKFILSVTKS</sequence>
<dbReference type="AlphaFoldDB" id="A0A150WCH6"/>
<name>A0A150WCH6_BDEBC</name>
<dbReference type="RefSeq" id="WP_063244906.1">
    <property type="nucleotide sequence ID" value="NZ_LUKF01000019.1"/>
</dbReference>
<dbReference type="Pfam" id="PF07238">
    <property type="entry name" value="PilZ"/>
    <property type="match status" value="1"/>
</dbReference>